<dbReference type="OrthoDB" id="7464126at2759"/>
<dbReference type="RefSeq" id="XP_031011519.1">
    <property type="nucleotide sequence ID" value="XM_031164433.1"/>
</dbReference>
<dbReference type="InterPro" id="IPR007111">
    <property type="entry name" value="NACHT_NTPase"/>
</dbReference>
<sequence length="1242" mass="140487">MKSKMPSRNRSPQQTAAPAAGAAQDKPVPVKELDTTIHDFQSILIDDDRKTLQQLENSPHDVQSIIAFTTELEEIDTSRRGRRIATRLVPFLQTIGQLIPAVDTSMKPRSKISALIWGSVKLTFMLLAKFSSYFKSLVELLHGFSPLCEISAEYPVILNNSSHLQGPICQLYTSIITCFKVVLTVIGRSSTSQDWTAMADSFRNELQSYGEVIKANATIVQTKIEHAKAHLGSPNQEKGVMPMSSRPTTSMRLFQSQKRKDIAGHRRRCLLQKLTSFKYTSTFNSQRNKRHIGTAEWVFQTDEYQEWVTGKAHPVLLITGKAGSGKTVLATSVVEKLCQVPLPKRFTSFAFLHFDNPESLKAWTVIRSCLQQVLSTLNFDQLDSKSISNIDELLAQTKSHMPPKAALKALYVMMPLLINEWFIVLDGLDECDSSQQAVILQFFLDVYNSSPNSPPMRILVSSRDTSTEVLDCTFPACLRAITGSSHTSADICTYAGDIINEKLSDEELVLDNPDIVNEILATIVSKEQGMFLWAFLSIQDICSRTSDNHIRQALQEIPTHLTETFDRALGRIMKKGNQNIAKKTGGQRTFCQDDLISDIGCLPVWCEGFVEVDEADNTVRFSHRTIREFLLAASSGEFSGLHIQASKCHQLAGETCITYVSLDNFQTYSGGGKSPNVSPFAIVSNNGEPSTQTCQTPVKDGLNSRWSRLLVPGPKQSETVSPTTTTAPYLSNRQPTLRDAAIRSPFYEYANTNWFKHKIQFDRAGNEVTWKLLGNLLRANITYSDNVPWRDQEWKNKLRDCYFNKFPFPPALLQLLHDYEPWFIYLYAHHSGNSGLSCRAFMLVSEDTLKDRRFRELLHTLAAWKNHKACANRCLSSVLPQLDHSLLMEKVAQLIARGMSYFPAFIDFAEKKECGCANQPKYTLQEDICNVLSEGYCPEDHPYLQALAALAENVRYKNTTITAVSWGEAYRISMRELFEARTRCSRSIFDILVEVALRYPPGSFRDLSKHMPKFFENYRSKIGGAYSWEARTQLTISLLQNLGMSLEMRDVGQKANKEDLRKLKDCIHQLSNWGGIVPLHKTTIQRTFLYLIIPVMRTRQDFAPLVELFFGRSVPPGLEYVHEELFRQSVWHNNWDLAACLLRLQKTPVDALDHSGMFSYVRKALRCEACYSEFSQGTKIFTVNGVPHNPFYLCSEHWSIICERMNGGNLNAETHSIKCLGSPTASLPTQAEDLFLRRNLYR</sequence>
<accession>A0A366QVW5</accession>
<reference evidence="4 5" key="1">
    <citation type="submission" date="2018-06" db="EMBL/GenBank/DDBJ databases">
        <title>Fusarium incarnatum-equiseti species complex species 28.</title>
        <authorList>
            <person name="Gardiner D.M."/>
        </authorList>
    </citation>
    <scope>NUCLEOTIDE SEQUENCE [LARGE SCALE GENOMIC DNA]</scope>
    <source>
        <strain evidence="4 5">FIESC_28</strain>
    </source>
</reference>
<evidence type="ECO:0000259" key="3">
    <source>
        <dbReference type="PROSITE" id="PS50837"/>
    </source>
</evidence>
<name>A0A366QVW5_9HYPO</name>
<evidence type="ECO:0000313" key="5">
    <source>
        <dbReference type="Proteomes" id="UP000253153"/>
    </source>
</evidence>
<comment type="caution">
    <text evidence="4">The sequence shown here is derived from an EMBL/GenBank/DDBJ whole genome shotgun (WGS) entry which is preliminary data.</text>
</comment>
<dbReference type="SUPFAM" id="SSF52540">
    <property type="entry name" value="P-loop containing nucleoside triphosphate hydrolases"/>
    <property type="match status" value="1"/>
</dbReference>
<protein>
    <recommendedName>
        <fullName evidence="3">NACHT domain-containing protein</fullName>
    </recommendedName>
</protein>
<dbReference type="Proteomes" id="UP000253153">
    <property type="component" value="Unassembled WGS sequence"/>
</dbReference>
<keyword evidence="5" id="KW-1185">Reference proteome</keyword>
<evidence type="ECO:0000313" key="4">
    <source>
        <dbReference type="EMBL" id="RBR08266.1"/>
    </source>
</evidence>
<keyword evidence="1" id="KW-0677">Repeat</keyword>
<gene>
    <name evidence="4" type="ORF">FIESC28_10300</name>
</gene>
<feature type="domain" description="NACHT" evidence="3">
    <location>
        <begin position="314"/>
        <end position="463"/>
    </location>
</feature>
<evidence type="ECO:0000256" key="2">
    <source>
        <dbReference type="SAM" id="MobiDB-lite"/>
    </source>
</evidence>
<dbReference type="PANTHER" id="PTHR10039">
    <property type="entry name" value="AMELOGENIN"/>
    <property type="match status" value="1"/>
</dbReference>
<feature type="region of interest" description="Disordered" evidence="2">
    <location>
        <begin position="1"/>
        <end position="28"/>
    </location>
</feature>
<proteinExistence type="predicted"/>
<dbReference type="Pfam" id="PF24883">
    <property type="entry name" value="NPHP3_N"/>
    <property type="match status" value="1"/>
</dbReference>
<dbReference type="EMBL" id="QKXC01000290">
    <property type="protein sequence ID" value="RBR08266.1"/>
    <property type="molecule type" value="Genomic_DNA"/>
</dbReference>
<dbReference type="InterPro" id="IPR027417">
    <property type="entry name" value="P-loop_NTPase"/>
</dbReference>
<organism evidence="4 5">
    <name type="scientific">Fusarium coffeatum</name>
    <dbReference type="NCBI Taxonomy" id="231269"/>
    <lineage>
        <taxon>Eukaryota</taxon>
        <taxon>Fungi</taxon>
        <taxon>Dikarya</taxon>
        <taxon>Ascomycota</taxon>
        <taxon>Pezizomycotina</taxon>
        <taxon>Sordariomycetes</taxon>
        <taxon>Hypocreomycetidae</taxon>
        <taxon>Hypocreales</taxon>
        <taxon>Nectriaceae</taxon>
        <taxon>Fusarium</taxon>
        <taxon>Fusarium incarnatum-equiseti species complex</taxon>
    </lineage>
</organism>
<dbReference type="PROSITE" id="PS50837">
    <property type="entry name" value="NACHT"/>
    <property type="match status" value="1"/>
</dbReference>
<evidence type="ECO:0000256" key="1">
    <source>
        <dbReference type="ARBA" id="ARBA00022737"/>
    </source>
</evidence>
<dbReference type="AlphaFoldDB" id="A0A366QVW5"/>
<dbReference type="PANTHER" id="PTHR10039:SF10">
    <property type="entry name" value="NACHT DOMAIN-CONTAINING PROTEIN"/>
    <property type="match status" value="1"/>
</dbReference>
<dbReference type="Gene3D" id="3.40.50.300">
    <property type="entry name" value="P-loop containing nucleotide triphosphate hydrolases"/>
    <property type="match status" value="1"/>
</dbReference>
<dbReference type="InterPro" id="IPR056884">
    <property type="entry name" value="NPHP3-like_N"/>
</dbReference>
<dbReference type="GeneID" id="41999729"/>